<keyword evidence="4" id="KW-1185">Reference proteome</keyword>
<reference evidence="3" key="1">
    <citation type="submission" date="2021-03" db="EMBL/GenBank/DDBJ databases">
        <title>Chromosome level genome of the anhydrobiotic midge Polypedilum vanderplanki.</title>
        <authorList>
            <person name="Yoshida Y."/>
            <person name="Kikawada T."/>
            <person name="Gusev O."/>
        </authorList>
    </citation>
    <scope>NUCLEOTIDE SEQUENCE</scope>
    <source>
        <strain evidence="3">NIAS01</strain>
        <tissue evidence="3">Whole body or cell culture</tissue>
    </source>
</reference>
<evidence type="ECO:0000313" key="3">
    <source>
        <dbReference type="EMBL" id="KAG5667200.1"/>
    </source>
</evidence>
<name>A0A9J6BCC2_POLVA</name>
<dbReference type="GO" id="GO:0005506">
    <property type="term" value="F:iron ion binding"/>
    <property type="evidence" value="ECO:0007669"/>
    <property type="project" value="InterPro"/>
</dbReference>
<dbReference type="Proteomes" id="UP001107558">
    <property type="component" value="Chromosome 4"/>
</dbReference>
<evidence type="ECO:0000313" key="4">
    <source>
        <dbReference type="Proteomes" id="UP001107558"/>
    </source>
</evidence>
<sequence length="91" mass="10553">MEILMRNSQIIAISDNFLTIIVPSNSIAQIKCRKPSCIGKRFAELQMELLIANVIRNFKLEWNYPDMKIKRLLANFPDSELKIKITEVCNL</sequence>
<keyword evidence="2" id="KW-0503">Monooxygenase</keyword>
<dbReference type="GO" id="GO:0020037">
    <property type="term" value="F:heme binding"/>
    <property type="evidence" value="ECO:0007669"/>
    <property type="project" value="InterPro"/>
</dbReference>
<accession>A0A9J6BCC2</accession>
<organism evidence="3 4">
    <name type="scientific">Polypedilum vanderplanki</name>
    <name type="common">Sleeping chironomid midge</name>
    <dbReference type="NCBI Taxonomy" id="319348"/>
    <lineage>
        <taxon>Eukaryota</taxon>
        <taxon>Metazoa</taxon>
        <taxon>Ecdysozoa</taxon>
        <taxon>Arthropoda</taxon>
        <taxon>Hexapoda</taxon>
        <taxon>Insecta</taxon>
        <taxon>Pterygota</taxon>
        <taxon>Neoptera</taxon>
        <taxon>Endopterygota</taxon>
        <taxon>Diptera</taxon>
        <taxon>Nematocera</taxon>
        <taxon>Chironomoidea</taxon>
        <taxon>Chironomidae</taxon>
        <taxon>Chironominae</taxon>
        <taxon>Polypedilum</taxon>
        <taxon>Polypedilum</taxon>
    </lineage>
</organism>
<dbReference type="EMBL" id="JADBJN010000004">
    <property type="protein sequence ID" value="KAG5667200.1"/>
    <property type="molecule type" value="Genomic_DNA"/>
</dbReference>
<dbReference type="InterPro" id="IPR001128">
    <property type="entry name" value="Cyt_P450"/>
</dbReference>
<dbReference type="SUPFAM" id="SSF48264">
    <property type="entry name" value="Cytochrome P450"/>
    <property type="match status" value="1"/>
</dbReference>
<dbReference type="Pfam" id="PF00067">
    <property type="entry name" value="p450"/>
    <property type="match status" value="1"/>
</dbReference>
<evidence type="ECO:0000256" key="1">
    <source>
        <dbReference type="ARBA" id="ARBA00010617"/>
    </source>
</evidence>
<dbReference type="Gene3D" id="1.10.630.10">
    <property type="entry name" value="Cytochrome P450"/>
    <property type="match status" value="1"/>
</dbReference>
<keyword evidence="2" id="KW-0560">Oxidoreductase</keyword>
<dbReference type="OrthoDB" id="3945418at2759"/>
<dbReference type="GO" id="GO:0016705">
    <property type="term" value="F:oxidoreductase activity, acting on paired donors, with incorporation or reduction of molecular oxygen"/>
    <property type="evidence" value="ECO:0007669"/>
    <property type="project" value="InterPro"/>
</dbReference>
<comment type="caution">
    <text evidence="3">The sequence shown here is derived from an EMBL/GenBank/DDBJ whole genome shotgun (WGS) entry which is preliminary data.</text>
</comment>
<proteinExistence type="inferred from homology"/>
<gene>
    <name evidence="3" type="ORF">PVAND_015191</name>
</gene>
<protein>
    <submittedName>
        <fullName evidence="3">Uncharacterized protein</fullName>
    </submittedName>
</protein>
<comment type="similarity">
    <text evidence="1">Belongs to the cytochrome P450 family.</text>
</comment>
<evidence type="ECO:0000256" key="2">
    <source>
        <dbReference type="ARBA" id="ARBA00023033"/>
    </source>
</evidence>
<dbReference type="AlphaFoldDB" id="A0A9J6BCC2"/>
<dbReference type="GO" id="GO:0004497">
    <property type="term" value="F:monooxygenase activity"/>
    <property type="evidence" value="ECO:0007669"/>
    <property type="project" value="UniProtKB-KW"/>
</dbReference>
<dbReference type="InterPro" id="IPR036396">
    <property type="entry name" value="Cyt_P450_sf"/>
</dbReference>